<dbReference type="Gene3D" id="1.10.10.2830">
    <property type="match status" value="1"/>
</dbReference>
<evidence type="ECO:0000313" key="1">
    <source>
        <dbReference type="EMBL" id="GAY20327.1"/>
    </source>
</evidence>
<reference evidence="1 2" key="2">
    <citation type="journal article" date="2013" name="Environ. Sci. Technol.">
        <title>The 4-tert-butylphenol-utilizing bacterium Sphingobium fuliginis OMI can degrade bisphenols via phenolic ring hydroxylation and meta-cleavage pathway.</title>
        <authorList>
            <person name="Ogata Y."/>
            <person name="Goda S."/>
            <person name="Toyama T."/>
            <person name="Sei K."/>
            <person name="Ike M."/>
        </authorList>
    </citation>
    <scope>NUCLEOTIDE SEQUENCE [LARGE SCALE GENOMIC DNA]</scope>
    <source>
        <strain evidence="1 2">OMI</strain>
    </source>
</reference>
<reference evidence="1 2" key="1">
    <citation type="journal article" date="2013" name="Biodegradation">
        <title>Occurrence of 4-tert-butylphenol (4-t-BP) biodegradation in an aquatic sample caused by the presence of Spirodela polyrrhiza and isolation of a 4-t-BP-utilizing bacterium.</title>
        <authorList>
            <person name="Ogata Y."/>
            <person name="Toyama T."/>
            <person name="Yu N."/>
            <person name="Wang X."/>
            <person name="Sei K."/>
            <person name="Ike M."/>
        </authorList>
    </citation>
    <scope>NUCLEOTIDE SEQUENCE [LARGE SCALE GENOMIC DNA]</scope>
    <source>
        <strain evidence="1 2">OMI</strain>
    </source>
</reference>
<sequence>MTQCETFTRLVREGRSVEELSLTFGLTPLHVKRTLALGNLLPRMRNLYRAGKIDAVTVRHLTLASKTQQCARR</sequence>
<gene>
    <name evidence="1" type="ORF">SFOMI_0851</name>
</gene>
<evidence type="ECO:0000313" key="2">
    <source>
        <dbReference type="Proteomes" id="UP000221538"/>
    </source>
</evidence>
<dbReference type="AlphaFoldDB" id="A0A292ZA13"/>
<comment type="caution">
    <text evidence="1">The sequence shown here is derived from an EMBL/GenBank/DDBJ whole genome shotgun (WGS) entry which is preliminary data.</text>
</comment>
<organism evidence="1 2">
    <name type="scientific">Sphingobium fuliginis (strain ATCC 27551)</name>
    <dbReference type="NCBI Taxonomy" id="336203"/>
    <lineage>
        <taxon>Bacteria</taxon>
        <taxon>Pseudomonadati</taxon>
        <taxon>Pseudomonadota</taxon>
        <taxon>Alphaproteobacteria</taxon>
        <taxon>Sphingomonadales</taxon>
        <taxon>Sphingomonadaceae</taxon>
        <taxon>Sphingobium</taxon>
    </lineage>
</organism>
<protein>
    <submittedName>
        <fullName evidence="1">Uncharacterized protein</fullName>
    </submittedName>
</protein>
<dbReference type="Proteomes" id="UP000221538">
    <property type="component" value="Unassembled WGS sequence"/>
</dbReference>
<proteinExistence type="predicted"/>
<name>A0A292ZA13_SPHSA</name>
<dbReference type="EMBL" id="BEWI01000030">
    <property type="protein sequence ID" value="GAY20327.1"/>
    <property type="molecule type" value="Genomic_DNA"/>
</dbReference>
<accession>A0A292ZA13</accession>
<dbReference type="SUPFAM" id="SSF109709">
    <property type="entry name" value="KorB DNA-binding domain-like"/>
    <property type="match status" value="1"/>
</dbReference>